<sequence>MMTYCSTVPYGGSTGSSLPVVHRMSPCSPLGAAGKQDRSSVLHRDDTRLRSLFAVPVTGTTPNSSYEPEYHVTIGYGTPAQNLTVGFNAGSSGQTLLQCKPCGDSACAIPPFDPSQSSSITQVPCGSPDCPLQNCTIGSSCSVIVKDKGIVQYGSVVVTDTLTLSQSTPTTMEDFRVTCLEMGATTTDSSSGILDLSRDKHSLASRAPSSPDMVAFSYCLPSELAVHQGFLSIGTLRPAGNTSYIALRSVAALPNMYFVRLAGIDLSLGGPQIPIPDGDALIALHTTFTYLKPETYAGLCDQFRAQMTRYPVAPPMGVLDTCYNFTGLRSFGVPTIYLRFDNGVSMVLGIPVAMYFSDRDNPFSVGCLAFSSPVWAFPPGVSAVIGTLAQEGTEMLYDVRAGKVGYIPGRC</sequence>
<reference evidence="1" key="1">
    <citation type="submission" date="2021-05" db="EMBL/GenBank/DDBJ databases">
        <authorList>
            <person name="Scholz U."/>
            <person name="Mascher M."/>
            <person name="Fiebig A."/>
        </authorList>
    </citation>
    <scope>NUCLEOTIDE SEQUENCE [LARGE SCALE GENOMIC DNA]</scope>
</reference>
<evidence type="ECO:0000313" key="2">
    <source>
        <dbReference type="Proteomes" id="UP001732700"/>
    </source>
</evidence>
<proteinExistence type="predicted"/>
<name>A0ACD5VEE0_AVESA</name>
<reference evidence="1" key="2">
    <citation type="submission" date="2025-09" db="UniProtKB">
        <authorList>
            <consortium name="EnsemblPlants"/>
        </authorList>
    </citation>
    <scope>IDENTIFICATION</scope>
</reference>
<dbReference type="Proteomes" id="UP001732700">
    <property type="component" value="Chromosome 3A"/>
</dbReference>
<protein>
    <submittedName>
        <fullName evidence="1">Uncharacterized protein</fullName>
    </submittedName>
</protein>
<organism evidence="1 2">
    <name type="scientific">Avena sativa</name>
    <name type="common">Oat</name>
    <dbReference type="NCBI Taxonomy" id="4498"/>
    <lineage>
        <taxon>Eukaryota</taxon>
        <taxon>Viridiplantae</taxon>
        <taxon>Streptophyta</taxon>
        <taxon>Embryophyta</taxon>
        <taxon>Tracheophyta</taxon>
        <taxon>Spermatophyta</taxon>
        <taxon>Magnoliopsida</taxon>
        <taxon>Liliopsida</taxon>
        <taxon>Poales</taxon>
        <taxon>Poaceae</taxon>
        <taxon>BOP clade</taxon>
        <taxon>Pooideae</taxon>
        <taxon>Poodae</taxon>
        <taxon>Poeae</taxon>
        <taxon>Poeae Chloroplast Group 1 (Aveneae type)</taxon>
        <taxon>Aveninae</taxon>
        <taxon>Avena</taxon>
    </lineage>
</organism>
<evidence type="ECO:0000313" key="1">
    <source>
        <dbReference type="EnsemblPlants" id="AVESA.00010b.r2.3AG0408070.1.CDS"/>
    </source>
</evidence>
<keyword evidence="2" id="KW-1185">Reference proteome</keyword>
<accession>A0ACD5VEE0</accession>
<dbReference type="EnsemblPlants" id="AVESA.00010b.r2.3AG0408070.1">
    <property type="protein sequence ID" value="AVESA.00010b.r2.3AG0408070.1.CDS"/>
    <property type="gene ID" value="AVESA.00010b.r2.3AG0408070"/>
</dbReference>